<dbReference type="GO" id="GO:0005524">
    <property type="term" value="F:ATP binding"/>
    <property type="evidence" value="ECO:0007669"/>
    <property type="project" value="UniProtKB-UniRule"/>
</dbReference>
<keyword evidence="8" id="KW-1185">Reference proteome</keyword>
<keyword evidence="3 6" id="KW-0317">Glutathione biosynthesis</keyword>
<evidence type="ECO:0000256" key="5">
    <source>
        <dbReference type="ARBA" id="ARBA00022840"/>
    </source>
</evidence>
<evidence type="ECO:0000256" key="3">
    <source>
        <dbReference type="ARBA" id="ARBA00022684"/>
    </source>
</evidence>
<comment type="caution">
    <text evidence="7">The sequence shown here is derived from an EMBL/GenBank/DDBJ whole genome shotgun (WGS) entry which is preliminary data.</text>
</comment>
<comment type="catalytic activity">
    <reaction evidence="6">
        <text>L-cysteine + L-glutamate + ATP = gamma-L-glutamyl-L-cysteine + ADP + phosphate + H(+)</text>
        <dbReference type="Rhea" id="RHEA:13285"/>
        <dbReference type="ChEBI" id="CHEBI:15378"/>
        <dbReference type="ChEBI" id="CHEBI:29985"/>
        <dbReference type="ChEBI" id="CHEBI:30616"/>
        <dbReference type="ChEBI" id="CHEBI:35235"/>
        <dbReference type="ChEBI" id="CHEBI:43474"/>
        <dbReference type="ChEBI" id="CHEBI:58173"/>
        <dbReference type="ChEBI" id="CHEBI:456216"/>
        <dbReference type="EC" id="6.3.2.2"/>
    </reaction>
</comment>
<dbReference type="AlphaFoldDB" id="A0A9Q1BYG5"/>
<dbReference type="OrthoDB" id="7939818at2759"/>
<name>A0A9Q1BYG5_HOLLE</name>
<evidence type="ECO:0000313" key="8">
    <source>
        <dbReference type="Proteomes" id="UP001152320"/>
    </source>
</evidence>
<dbReference type="GO" id="GO:0006750">
    <property type="term" value="P:glutathione biosynthetic process"/>
    <property type="evidence" value="ECO:0007669"/>
    <property type="project" value="UniProtKB-UniRule"/>
</dbReference>
<gene>
    <name evidence="7" type="ORF">HOLleu_21885</name>
</gene>
<keyword evidence="2 6" id="KW-0436">Ligase</keyword>
<evidence type="ECO:0000313" key="7">
    <source>
        <dbReference type="EMBL" id="KAJ8034869.1"/>
    </source>
</evidence>
<accession>A0A9Q1BYG5</accession>
<dbReference type="PANTHER" id="PTHR11164">
    <property type="entry name" value="GLUTAMATE CYSTEINE LIGASE"/>
    <property type="match status" value="1"/>
</dbReference>
<comment type="pathway">
    <text evidence="6">Sulfur metabolism; glutathione biosynthesis; glutathione from L-cysteine and L-glutamate: step 1/2.</text>
</comment>
<protein>
    <recommendedName>
        <fullName evidence="1 6">Glutamate--cysteine ligase</fullName>
        <ecNumber evidence="1 6">6.3.2.2</ecNumber>
    </recommendedName>
    <alternativeName>
        <fullName evidence="6">Gamma-ECS</fullName>
    </alternativeName>
    <alternativeName>
        <fullName evidence="6">Gamma-glutamylcysteine synthetase</fullName>
    </alternativeName>
</protein>
<dbReference type="GO" id="GO:0017109">
    <property type="term" value="C:glutamate-cysteine ligase complex"/>
    <property type="evidence" value="ECO:0007669"/>
    <property type="project" value="TreeGrafter"/>
</dbReference>
<reference evidence="7" key="1">
    <citation type="submission" date="2021-10" db="EMBL/GenBank/DDBJ databases">
        <title>Tropical sea cucumber genome reveals ecological adaptation and Cuvierian tubules defense mechanism.</title>
        <authorList>
            <person name="Chen T."/>
        </authorList>
    </citation>
    <scope>NUCLEOTIDE SEQUENCE</scope>
    <source>
        <strain evidence="7">Nanhai2018</strain>
        <tissue evidence="7">Muscle</tissue>
    </source>
</reference>
<evidence type="ECO:0000256" key="4">
    <source>
        <dbReference type="ARBA" id="ARBA00022741"/>
    </source>
</evidence>
<dbReference type="EMBL" id="JAIZAY010000010">
    <property type="protein sequence ID" value="KAJ8034869.1"/>
    <property type="molecule type" value="Genomic_DNA"/>
</dbReference>
<organism evidence="7 8">
    <name type="scientific">Holothuria leucospilota</name>
    <name type="common">Black long sea cucumber</name>
    <name type="synonym">Mertensiothuria leucospilota</name>
    <dbReference type="NCBI Taxonomy" id="206669"/>
    <lineage>
        <taxon>Eukaryota</taxon>
        <taxon>Metazoa</taxon>
        <taxon>Echinodermata</taxon>
        <taxon>Eleutherozoa</taxon>
        <taxon>Echinozoa</taxon>
        <taxon>Holothuroidea</taxon>
        <taxon>Aspidochirotacea</taxon>
        <taxon>Aspidochirotida</taxon>
        <taxon>Holothuriidae</taxon>
        <taxon>Holothuria</taxon>
    </lineage>
</organism>
<dbReference type="Proteomes" id="UP001152320">
    <property type="component" value="Chromosome 10"/>
</dbReference>
<dbReference type="GO" id="GO:0004357">
    <property type="term" value="F:glutamate-cysteine ligase activity"/>
    <property type="evidence" value="ECO:0007669"/>
    <property type="project" value="UniProtKB-UniRule"/>
</dbReference>
<dbReference type="InterPro" id="IPR004308">
    <property type="entry name" value="GCS"/>
</dbReference>
<proteinExistence type="inferred from homology"/>
<evidence type="ECO:0000256" key="1">
    <source>
        <dbReference type="ARBA" id="ARBA00012220"/>
    </source>
</evidence>
<dbReference type="PANTHER" id="PTHR11164:SF0">
    <property type="entry name" value="GLUTAMATE--CYSTEINE LIGASE CATALYTIC SUBUNIT"/>
    <property type="match status" value="1"/>
</dbReference>
<keyword evidence="4 6" id="KW-0547">Nucleotide-binding</keyword>
<sequence>MGVLETGVLLNWDETKRYADHIRRHGINQFINLFHKVKNNTYPHFKWGDEV</sequence>
<keyword evidence="5 6" id="KW-0067">ATP-binding</keyword>
<dbReference type="EC" id="6.3.2.2" evidence="1 6"/>
<evidence type="ECO:0000256" key="2">
    <source>
        <dbReference type="ARBA" id="ARBA00022598"/>
    </source>
</evidence>
<comment type="similarity">
    <text evidence="6">Belongs to the glutamate--cysteine ligase type 3 family.</text>
</comment>
<evidence type="ECO:0000256" key="6">
    <source>
        <dbReference type="RuleBase" id="RU367135"/>
    </source>
</evidence>